<feature type="domain" description="POTRA" evidence="9">
    <location>
        <begin position="61"/>
        <end position="138"/>
    </location>
</feature>
<sequence length="555" mass="61794" precursor="true">MKKTSILLATTLSLYSAPIPNIGDFLNEVKPPKMEKKKEVLPPLQQESDEYKKSFEDGKKVFIKSYSISGNTQIGTKKLQTILKPYESKELNFKEIQEIVALITKAYRDEGYFVARAYIPTQDLQAQDGVLKIAIIEGSYGEFKLENSSLVKDSILQAKLDTAKNKEAIAIKDLQRALLLINDTPGVKVSSTKIAAGKEVGSSDFIIGTQATEPYNGYVIGDNYGSDYTGKYRFMAGVDINSPFKIGDKISLSALSSENMGLLNGRVGYGFPIYENGLRGEVSYSKTTYELGDKYKNLDALGSADSFVALFTYPVLRSNGENLNTYLKTSYNKMNDEIRATSSNVKKNTVVSKFGVDYSKNHLILGKYSQTKIDTSLSFGRLNFNNSVDEADDEAGANTNGNFSKINIELENNTLLNEKINWKNKLQLQYALGNKNLDGSEDLSLGGINGVKFYPSGEESAENGYIYSTELTYTLPSFNELNSKIGIFYDVGRVYMSRNVTNDKSRTLQDIGLSYSAFYKRFFMNTNLSHKLGAAKVTSRDDYSTRFMLQLGMTF</sequence>
<evidence type="ECO:0000256" key="7">
    <source>
        <dbReference type="ARBA" id="ARBA00023136"/>
    </source>
</evidence>
<dbReference type="Pfam" id="PF03865">
    <property type="entry name" value="ShlB"/>
    <property type="match status" value="1"/>
</dbReference>
<comment type="subcellular location">
    <subcellularLocation>
        <location evidence="1">Cell outer membrane</location>
    </subcellularLocation>
</comment>
<gene>
    <name evidence="10" type="ordered locus">Arnit_2074</name>
</gene>
<dbReference type="Pfam" id="PF08479">
    <property type="entry name" value="POTRA_2"/>
    <property type="match status" value="1"/>
</dbReference>
<protein>
    <submittedName>
        <fullName evidence="10">Polypeptide-transport-associated domain protein ShlB-type</fullName>
    </submittedName>
</protein>
<dbReference type="InterPro" id="IPR013686">
    <property type="entry name" value="Polypept-transport_assoc_ShlB"/>
</dbReference>
<accession>D5V0B6</accession>
<keyword evidence="7" id="KW-0472">Membrane</keyword>
<dbReference type="AlphaFoldDB" id="D5V0B6"/>
<evidence type="ECO:0000256" key="8">
    <source>
        <dbReference type="ARBA" id="ARBA00023237"/>
    </source>
</evidence>
<dbReference type="GO" id="GO:0098046">
    <property type="term" value="C:type V protein secretion system complex"/>
    <property type="evidence" value="ECO:0007669"/>
    <property type="project" value="TreeGrafter"/>
</dbReference>
<keyword evidence="5" id="KW-0812">Transmembrane</keyword>
<evidence type="ECO:0000313" key="10">
    <source>
        <dbReference type="EMBL" id="ADG93728.1"/>
    </source>
</evidence>
<dbReference type="GO" id="GO:0046819">
    <property type="term" value="P:protein secretion by the type V secretion system"/>
    <property type="evidence" value="ECO:0007669"/>
    <property type="project" value="TreeGrafter"/>
</dbReference>
<name>D5V0B6_ARCNC</name>
<keyword evidence="3" id="KW-0813">Transport</keyword>
<dbReference type="PANTHER" id="PTHR34597">
    <property type="entry name" value="SLR1661 PROTEIN"/>
    <property type="match status" value="1"/>
</dbReference>
<dbReference type="Proteomes" id="UP000000939">
    <property type="component" value="Chromosome"/>
</dbReference>
<dbReference type="HOGENOM" id="CLU_021521_2_2_7"/>
<evidence type="ECO:0000256" key="3">
    <source>
        <dbReference type="ARBA" id="ARBA00022448"/>
    </source>
</evidence>
<dbReference type="STRING" id="572480.Arnit_2074"/>
<dbReference type="PROSITE" id="PS51779">
    <property type="entry name" value="POTRA"/>
    <property type="match status" value="1"/>
</dbReference>
<evidence type="ECO:0000256" key="2">
    <source>
        <dbReference type="ARBA" id="ARBA00009055"/>
    </source>
</evidence>
<evidence type="ECO:0000256" key="1">
    <source>
        <dbReference type="ARBA" id="ARBA00004442"/>
    </source>
</evidence>
<dbReference type="InterPro" id="IPR005565">
    <property type="entry name" value="Hemolysn_activator_HlyB_C"/>
</dbReference>
<proteinExistence type="inferred from homology"/>
<evidence type="ECO:0000313" key="11">
    <source>
        <dbReference type="Proteomes" id="UP000000939"/>
    </source>
</evidence>
<dbReference type="EMBL" id="CP001999">
    <property type="protein sequence ID" value="ADG93728.1"/>
    <property type="molecule type" value="Genomic_DNA"/>
</dbReference>
<dbReference type="GO" id="GO:0008320">
    <property type="term" value="F:protein transmembrane transporter activity"/>
    <property type="evidence" value="ECO:0007669"/>
    <property type="project" value="TreeGrafter"/>
</dbReference>
<evidence type="ECO:0000256" key="4">
    <source>
        <dbReference type="ARBA" id="ARBA00022452"/>
    </source>
</evidence>
<dbReference type="Gene3D" id="3.10.20.310">
    <property type="entry name" value="membrane protein fhac"/>
    <property type="match status" value="1"/>
</dbReference>
<evidence type="ECO:0000256" key="5">
    <source>
        <dbReference type="ARBA" id="ARBA00022692"/>
    </source>
</evidence>
<keyword evidence="6" id="KW-0653">Protein transport</keyword>
<dbReference type="eggNOG" id="COG2831">
    <property type="taxonomic scope" value="Bacteria"/>
</dbReference>
<dbReference type="OrthoDB" id="572300at2"/>
<dbReference type="RefSeq" id="WP_013135873.1">
    <property type="nucleotide sequence ID" value="NC_014166.1"/>
</dbReference>
<dbReference type="InterPro" id="IPR051544">
    <property type="entry name" value="TPS_OM_transporter"/>
</dbReference>
<keyword evidence="11" id="KW-1185">Reference proteome</keyword>
<dbReference type="PANTHER" id="PTHR34597:SF1">
    <property type="entry name" value="HEME_HEMOPEXIN TRANSPORTER PROTEIN HUXB"/>
    <property type="match status" value="1"/>
</dbReference>
<keyword evidence="4" id="KW-1134">Transmembrane beta strand</keyword>
<keyword evidence="8" id="KW-0998">Cell outer membrane</keyword>
<organism evidence="10 11">
    <name type="scientific">Arcobacter nitrofigilis (strain ATCC 33309 / DSM 7299 / CCUG 15893 / LMG 7604 / NCTC 12251 / CI)</name>
    <name type="common">Campylobacter nitrofigilis</name>
    <dbReference type="NCBI Taxonomy" id="572480"/>
    <lineage>
        <taxon>Bacteria</taxon>
        <taxon>Pseudomonadati</taxon>
        <taxon>Campylobacterota</taxon>
        <taxon>Epsilonproteobacteria</taxon>
        <taxon>Campylobacterales</taxon>
        <taxon>Arcobacteraceae</taxon>
        <taxon>Arcobacter</taxon>
    </lineage>
</organism>
<reference evidence="10 11" key="1">
    <citation type="journal article" date="2010" name="Stand. Genomic Sci.">
        <title>Complete genome sequence of Arcobacter nitrofigilis type strain (CI).</title>
        <authorList>
            <person name="Pati A."/>
            <person name="Gronow S."/>
            <person name="Lapidus A."/>
            <person name="Copeland A."/>
            <person name="Glavina Del Rio T."/>
            <person name="Nolan M."/>
            <person name="Lucas S."/>
            <person name="Tice H."/>
            <person name="Cheng J.F."/>
            <person name="Han C."/>
            <person name="Chertkov O."/>
            <person name="Bruce D."/>
            <person name="Tapia R."/>
            <person name="Goodwin L."/>
            <person name="Pitluck S."/>
            <person name="Liolios K."/>
            <person name="Ivanova N."/>
            <person name="Mavromatis K."/>
            <person name="Chen A."/>
            <person name="Palaniappan K."/>
            <person name="Land M."/>
            <person name="Hauser L."/>
            <person name="Chang Y.J."/>
            <person name="Jeffries C.D."/>
            <person name="Detter J.C."/>
            <person name="Rohde M."/>
            <person name="Goker M."/>
            <person name="Bristow J."/>
            <person name="Eisen J.A."/>
            <person name="Markowitz V."/>
            <person name="Hugenholtz P."/>
            <person name="Klenk H.P."/>
            <person name="Kyrpides N.C."/>
        </authorList>
    </citation>
    <scope>NUCLEOTIDE SEQUENCE [LARGE SCALE GENOMIC DNA]</scope>
    <source>
        <strain evidence="11">ATCC 33309 / DSM 7299 / CCUG 15893 / LMG 7604 / NCTC 12251 / CI</strain>
    </source>
</reference>
<evidence type="ECO:0000256" key="6">
    <source>
        <dbReference type="ARBA" id="ARBA00022927"/>
    </source>
</evidence>
<evidence type="ECO:0000259" key="9">
    <source>
        <dbReference type="PROSITE" id="PS51779"/>
    </source>
</evidence>
<comment type="similarity">
    <text evidence="2">Belongs to the TPS (TC 1.B.20) family.</text>
</comment>
<dbReference type="InterPro" id="IPR034746">
    <property type="entry name" value="POTRA"/>
</dbReference>
<dbReference type="Gene3D" id="2.40.160.50">
    <property type="entry name" value="membrane protein fhac: a member of the omp85/tpsb transporter family"/>
    <property type="match status" value="1"/>
</dbReference>
<dbReference type="GO" id="GO:0009279">
    <property type="term" value="C:cell outer membrane"/>
    <property type="evidence" value="ECO:0007669"/>
    <property type="project" value="UniProtKB-SubCell"/>
</dbReference>
<dbReference type="KEGG" id="ant:Arnit_2074"/>